<dbReference type="AlphaFoldDB" id="A0A8E2AMD4"/>
<proteinExistence type="predicted"/>
<dbReference type="Proteomes" id="UP000250043">
    <property type="component" value="Unassembled WGS sequence"/>
</dbReference>
<keyword evidence="2" id="KW-1185">Reference proteome</keyword>
<name>A0A8E2AMD4_9APHY</name>
<dbReference type="EMBL" id="KV722489">
    <property type="protein sequence ID" value="OCH87316.1"/>
    <property type="molecule type" value="Genomic_DNA"/>
</dbReference>
<gene>
    <name evidence="1" type="ORF">OBBRIDRAFT_806119</name>
</gene>
<evidence type="ECO:0000313" key="1">
    <source>
        <dbReference type="EMBL" id="OCH87316.1"/>
    </source>
</evidence>
<reference evidence="1 2" key="1">
    <citation type="submission" date="2016-07" db="EMBL/GenBank/DDBJ databases">
        <title>Draft genome of the white-rot fungus Obba rivulosa 3A-2.</title>
        <authorList>
            <consortium name="DOE Joint Genome Institute"/>
            <person name="Miettinen O."/>
            <person name="Riley R."/>
            <person name="Acob R."/>
            <person name="Barry K."/>
            <person name="Cullen D."/>
            <person name="De Vries R."/>
            <person name="Hainaut M."/>
            <person name="Hatakka A."/>
            <person name="Henrissat B."/>
            <person name="Hilden K."/>
            <person name="Kuo R."/>
            <person name="Labutti K."/>
            <person name="Lipzen A."/>
            <person name="Makela M.R."/>
            <person name="Sandor L."/>
            <person name="Spatafora J.W."/>
            <person name="Grigoriev I.V."/>
            <person name="Hibbett D.S."/>
        </authorList>
    </citation>
    <scope>NUCLEOTIDE SEQUENCE [LARGE SCALE GENOMIC DNA]</scope>
    <source>
        <strain evidence="1 2">3A-2</strain>
    </source>
</reference>
<organism evidence="1 2">
    <name type="scientific">Obba rivulosa</name>
    <dbReference type="NCBI Taxonomy" id="1052685"/>
    <lineage>
        <taxon>Eukaryota</taxon>
        <taxon>Fungi</taxon>
        <taxon>Dikarya</taxon>
        <taxon>Basidiomycota</taxon>
        <taxon>Agaricomycotina</taxon>
        <taxon>Agaricomycetes</taxon>
        <taxon>Polyporales</taxon>
        <taxon>Gelatoporiaceae</taxon>
        <taxon>Obba</taxon>
    </lineage>
</organism>
<dbReference type="OrthoDB" id="2802234at2759"/>
<accession>A0A8E2AMD4</accession>
<evidence type="ECO:0000313" key="2">
    <source>
        <dbReference type="Proteomes" id="UP000250043"/>
    </source>
</evidence>
<sequence length="127" mass="13994">MHTLETPGVNVDLVKKLEINFTWKPPLGVSTQLEEDHLEGPELITMEELENAFNSLAHNIATKLKGVVDGGKVLEGEVYDFDELARVDRGLVPAAFEEEITVVDYGADVNGAWNIHTLMMMAGITTQ</sequence>
<protein>
    <submittedName>
        <fullName evidence="1">Uncharacterized protein</fullName>
    </submittedName>
</protein>